<gene>
    <name evidence="1" type="ORF">SPARVUS_LOCUS7672912</name>
</gene>
<evidence type="ECO:0000313" key="2">
    <source>
        <dbReference type="Proteomes" id="UP001162483"/>
    </source>
</evidence>
<dbReference type="Proteomes" id="UP001162483">
    <property type="component" value="Unassembled WGS sequence"/>
</dbReference>
<protein>
    <submittedName>
        <fullName evidence="1">Uncharacterized protein</fullName>
    </submittedName>
</protein>
<organism evidence="1 2">
    <name type="scientific">Staurois parvus</name>
    <dbReference type="NCBI Taxonomy" id="386267"/>
    <lineage>
        <taxon>Eukaryota</taxon>
        <taxon>Metazoa</taxon>
        <taxon>Chordata</taxon>
        <taxon>Craniata</taxon>
        <taxon>Vertebrata</taxon>
        <taxon>Euteleostomi</taxon>
        <taxon>Amphibia</taxon>
        <taxon>Batrachia</taxon>
        <taxon>Anura</taxon>
        <taxon>Neobatrachia</taxon>
        <taxon>Ranoidea</taxon>
        <taxon>Ranidae</taxon>
        <taxon>Staurois</taxon>
    </lineage>
</organism>
<accession>A0ABN9DL99</accession>
<name>A0ABN9DL99_9NEOB</name>
<proteinExistence type="predicted"/>
<reference evidence="1" key="1">
    <citation type="submission" date="2023-05" db="EMBL/GenBank/DDBJ databases">
        <authorList>
            <person name="Stuckert A."/>
        </authorList>
    </citation>
    <scope>NUCLEOTIDE SEQUENCE</scope>
</reference>
<comment type="caution">
    <text evidence="1">The sequence shown here is derived from an EMBL/GenBank/DDBJ whole genome shotgun (WGS) entry which is preliminary data.</text>
</comment>
<evidence type="ECO:0000313" key="1">
    <source>
        <dbReference type="EMBL" id="CAI9573356.1"/>
    </source>
</evidence>
<feature type="non-terminal residue" evidence="1">
    <location>
        <position position="37"/>
    </location>
</feature>
<dbReference type="EMBL" id="CATNWA010014558">
    <property type="protein sequence ID" value="CAI9573356.1"/>
    <property type="molecule type" value="Genomic_DNA"/>
</dbReference>
<sequence>MSCQSAPGCRHCTCHPSVPSSAPVTHQCPSVYLLPLS</sequence>
<keyword evidence="2" id="KW-1185">Reference proteome</keyword>